<reference evidence="1" key="1">
    <citation type="submission" date="2014-09" db="EMBL/GenBank/DDBJ databases">
        <authorList>
            <person name="Magalhaes I.L.F."/>
            <person name="Oliveira U."/>
            <person name="Santos F.R."/>
            <person name="Vidigal T.H.D.A."/>
            <person name="Brescovit A.D."/>
            <person name="Santos A.J."/>
        </authorList>
    </citation>
    <scope>NUCLEOTIDE SEQUENCE</scope>
    <source>
        <tissue evidence="1">Shoot tissue taken approximately 20 cm above the soil surface</tissue>
    </source>
</reference>
<accession>A0A0A9FMN1</accession>
<dbReference type="AlphaFoldDB" id="A0A0A9FMN1"/>
<dbReference type="EMBL" id="GBRH01185352">
    <property type="protein sequence ID" value="JAE12544.1"/>
    <property type="molecule type" value="Transcribed_RNA"/>
</dbReference>
<reference evidence="1" key="2">
    <citation type="journal article" date="2015" name="Data Brief">
        <title>Shoot transcriptome of the giant reed, Arundo donax.</title>
        <authorList>
            <person name="Barrero R.A."/>
            <person name="Guerrero F.D."/>
            <person name="Moolhuijzen P."/>
            <person name="Goolsby J.A."/>
            <person name="Tidwell J."/>
            <person name="Bellgard S.E."/>
            <person name="Bellgard M.I."/>
        </authorList>
    </citation>
    <scope>NUCLEOTIDE SEQUENCE</scope>
    <source>
        <tissue evidence="1">Shoot tissue taken approximately 20 cm above the soil surface</tissue>
    </source>
</reference>
<proteinExistence type="predicted"/>
<sequence>MWITQKPGYGGFLTGAARGAGRGANLPPNITIKISIISYKTRNYMVSHRWN</sequence>
<protein>
    <submittedName>
        <fullName evidence="1">Uncharacterized protein</fullName>
    </submittedName>
</protein>
<evidence type="ECO:0000313" key="1">
    <source>
        <dbReference type="EMBL" id="JAE12544.1"/>
    </source>
</evidence>
<name>A0A0A9FMN1_ARUDO</name>
<organism evidence="1">
    <name type="scientific">Arundo donax</name>
    <name type="common">Giant reed</name>
    <name type="synonym">Donax arundinaceus</name>
    <dbReference type="NCBI Taxonomy" id="35708"/>
    <lineage>
        <taxon>Eukaryota</taxon>
        <taxon>Viridiplantae</taxon>
        <taxon>Streptophyta</taxon>
        <taxon>Embryophyta</taxon>
        <taxon>Tracheophyta</taxon>
        <taxon>Spermatophyta</taxon>
        <taxon>Magnoliopsida</taxon>
        <taxon>Liliopsida</taxon>
        <taxon>Poales</taxon>
        <taxon>Poaceae</taxon>
        <taxon>PACMAD clade</taxon>
        <taxon>Arundinoideae</taxon>
        <taxon>Arundineae</taxon>
        <taxon>Arundo</taxon>
    </lineage>
</organism>